<dbReference type="Proteomes" id="UP001336020">
    <property type="component" value="Unassembled WGS sequence"/>
</dbReference>
<proteinExistence type="inferred from homology"/>
<dbReference type="SMART" id="SM00382">
    <property type="entry name" value="AAA"/>
    <property type="match status" value="1"/>
</dbReference>
<evidence type="ECO:0000256" key="6">
    <source>
        <dbReference type="ARBA" id="ARBA00022840"/>
    </source>
</evidence>
<gene>
    <name evidence="9" type="ORF">Q7514_06935</name>
</gene>
<organism evidence="9 10">
    <name type="scientific">Rhodococcus artemisiae</name>
    <dbReference type="NCBI Taxonomy" id="714159"/>
    <lineage>
        <taxon>Bacteria</taxon>
        <taxon>Bacillati</taxon>
        <taxon>Actinomycetota</taxon>
        <taxon>Actinomycetes</taxon>
        <taxon>Mycobacteriales</taxon>
        <taxon>Nocardiaceae</taxon>
        <taxon>Rhodococcus</taxon>
    </lineage>
</organism>
<reference evidence="9 10" key="1">
    <citation type="submission" date="2023-07" db="EMBL/GenBank/DDBJ databases">
        <authorList>
            <person name="Girao M."/>
            <person name="Carvalho M.F."/>
        </authorList>
    </citation>
    <scope>NUCLEOTIDE SEQUENCE [LARGE SCALE GENOMIC DNA]</scope>
    <source>
        <strain evidence="9 10">YIM65754</strain>
    </source>
</reference>
<dbReference type="Gene3D" id="3.40.50.300">
    <property type="entry name" value="P-loop containing nucleotide triphosphate hydrolases"/>
    <property type="match status" value="1"/>
</dbReference>
<keyword evidence="7" id="KW-0472">Membrane</keyword>
<dbReference type="Pfam" id="PF00005">
    <property type="entry name" value="ABC_tran"/>
    <property type="match status" value="1"/>
</dbReference>
<dbReference type="PROSITE" id="PS00211">
    <property type="entry name" value="ABC_TRANSPORTER_1"/>
    <property type="match status" value="1"/>
</dbReference>
<dbReference type="InterPro" id="IPR027417">
    <property type="entry name" value="P-loop_NTPase"/>
</dbReference>
<evidence type="ECO:0000256" key="5">
    <source>
        <dbReference type="ARBA" id="ARBA00022741"/>
    </source>
</evidence>
<dbReference type="InterPro" id="IPR013563">
    <property type="entry name" value="Oligopep_ABC_C"/>
</dbReference>
<dbReference type="EMBL" id="JAUTXY010000002">
    <property type="protein sequence ID" value="MEE2057260.1"/>
    <property type="molecule type" value="Genomic_DNA"/>
</dbReference>
<name>A0ABU7L6T9_9NOCA</name>
<evidence type="ECO:0000256" key="2">
    <source>
        <dbReference type="ARBA" id="ARBA00005417"/>
    </source>
</evidence>
<dbReference type="PANTHER" id="PTHR43297:SF2">
    <property type="entry name" value="DIPEPTIDE TRANSPORT ATP-BINDING PROTEIN DPPD"/>
    <property type="match status" value="1"/>
</dbReference>
<keyword evidence="5" id="KW-0547">Nucleotide-binding</keyword>
<feature type="domain" description="ABC transporter" evidence="8">
    <location>
        <begin position="13"/>
        <end position="264"/>
    </location>
</feature>
<keyword evidence="6 9" id="KW-0067">ATP-binding</keyword>
<dbReference type="InterPro" id="IPR017871">
    <property type="entry name" value="ABC_transporter-like_CS"/>
</dbReference>
<comment type="similarity">
    <text evidence="2">Belongs to the ABC transporter superfamily.</text>
</comment>
<dbReference type="SUPFAM" id="SSF52540">
    <property type="entry name" value="P-loop containing nucleoside triphosphate hydrolases"/>
    <property type="match status" value="1"/>
</dbReference>
<evidence type="ECO:0000259" key="8">
    <source>
        <dbReference type="PROSITE" id="PS50893"/>
    </source>
</evidence>
<dbReference type="InterPro" id="IPR003593">
    <property type="entry name" value="AAA+_ATPase"/>
</dbReference>
<dbReference type="CDD" id="cd03257">
    <property type="entry name" value="ABC_NikE_OppD_transporters"/>
    <property type="match status" value="1"/>
</dbReference>
<dbReference type="Pfam" id="PF08352">
    <property type="entry name" value="oligo_HPY"/>
    <property type="match status" value="1"/>
</dbReference>
<keyword evidence="3" id="KW-0813">Transport</keyword>
<evidence type="ECO:0000256" key="1">
    <source>
        <dbReference type="ARBA" id="ARBA00004202"/>
    </source>
</evidence>
<evidence type="ECO:0000256" key="4">
    <source>
        <dbReference type="ARBA" id="ARBA00022475"/>
    </source>
</evidence>
<keyword evidence="10" id="KW-1185">Reference proteome</keyword>
<keyword evidence="4" id="KW-1003">Cell membrane</keyword>
<evidence type="ECO:0000256" key="7">
    <source>
        <dbReference type="ARBA" id="ARBA00023136"/>
    </source>
</evidence>
<comment type="subcellular location">
    <subcellularLocation>
        <location evidence="1">Cell membrane</location>
        <topology evidence="1">Peripheral membrane protein</topology>
    </subcellularLocation>
</comment>
<dbReference type="GO" id="GO:0005524">
    <property type="term" value="F:ATP binding"/>
    <property type="evidence" value="ECO:0007669"/>
    <property type="project" value="UniProtKB-KW"/>
</dbReference>
<dbReference type="PANTHER" id="PTHR43297">
    <property type="entry name" value="OLIGOPEPTIDE TRANSPORT ATP-BINDING PROTEIN APPD"/>
    <property type="match status" value="1"/>
</dbReference>
<accession>A0ABU7L6T9</accession>
<dbReference type="InterPro" id="IPR003439">
    <property type="entry name" value="ABC_transporter-like_ATP-bd"/>
</dbReference>
<dbReference type="NCBIfam" id="TIGR01727">
    <property type="entry name" value="oligo_HPY"/>
    <property type="match status" value="1"/>
</dbReference>
<evidence type="ECO:0000313" key="10">
    <source>
        <dbReference type="Proteomes" id="UP001336020"/>
    </source>
</evidence>
<dbReference type="RefSeq" id="WP_330132509.1">
    <property type="nucleotide sequence ID" value="NZ_JAUTXY010000002.1"/>
</dbReference>
<comment type="caution">
    <text evidence="9">The sequence shown here is derived from an EMBL/GenBank/DDBJ whole genome shotgun (WGS) entry which is preliminary data.</text>
</comment>
<dbReference type="PROSITE" id="PS50893">
    <property type="entry name" value="ABC_TRANSPORTER_2"/>
    <property type="match status" value="1"/>
</dbReference>
<protein>
    <submittedName>
        <fullName evidence="9">ABC transporter ATP-binding protein</fullName>
    </submittedName>
</protein>
<dbReference type="InterPro" id="IPR050388">
    <property type="entry name" value="ABC_Ni/Peptide_Import"/>
</dbReference>
<sequence length="337" mass="35959">MSKQSATAGDIVLEARGLTIEFGNGPNVIRPVDGVGLVLRRGEMLGLVGESGSGKSVTSLAITGLTEYTGGRIVSGSVRLGDIDVLALTPKQRSAILGRDIGMIFQQPRRSLNPTMSVGGQIAESVRRHRGGSRKDAWARAVEMLDRVRIPDAARRAHEMPFSFSGGMAQRVMIAMALACEPSVLVADEPTTALDATVQARVMELLAELQHDLDVAVLLITHDLGVASGACDRIAVMYCGQIVEEGPTSEVLAGASHPYTKGLLAATPRRGRGDRLEPIPGSVPAPNAVPVGCRFHPRCPTYTPGACDTHPVQLEHRYERRADRCVHPQENQVVSLA</sequence>
<evidence type="ECO:0000256" key="3">
    <source>
        <dbReference type="ARBA" id="ARBA00022448"/>
    </source>
</evidence>
<evidence type="ECO:0000313" key="9">
    <source>
        <dbReference type="EMBL" id="MEE2057260.1"/>
    </source>
</evidence>